<dbReference type="Proteomes" id="UP000646776">
    <property type="component" value="Unassembled WGS sequence"/>
</dbReference>
<dbReference type="GO" id="GO:0016020">
    <property type="term" value="C:membrane"/>
    <property type="evidence" value="ECO:0007669"/>
    <property type="project" value="InterPro"/>
</dbReference>
<dbReference type="InterPro" id="IPR036890">
    <property type="entry name" value="HATPase_C_sf"/>
</dbReference>
<dbReference type="GO" id="GO:0046983">
    <property type="term" value="F:protein dimerization activity"/>
    <property type="evidence" value="ECO:0007669"/>
    <property type="project" value="InterPro"/>
</dbReference>
<dbReference type="InterPro" id="IPR003594">
    <property type="entry name" value="HATPase_dom"/>
</dbReference>
<dbReference type="Gene3D" id="3.30.565.10">
    <property type="entry name" value="Histidine kinase-like ATPase, C-terminal domain"/>
    <property type="match status" value="1"/>
</dbReference>
<dbReference type="SUPFAM" id="SSF55874">
    <property type="entry name" value="ATPase domain of HSP90 chaperone/DNA topoisomerase II/histidine kinase"/>
    <property type="match status" value="1"/>
</dbReference>
<gene>
    <name evidence="7" type="ORF">GCM10010226_88470</name>
</gene>
<keyword evidence="5" id="KW-0812">Transmembrane</keyword>
<dbReference type="Gene3D" id="1.20.5.1930">
    <property type="match status" value="1"/>
</dbReference>
<keyword evidence="3" id="KW-0902">Two-component regulatory system</keyword>
<evidence type="ECO:0000256" key="1">
    <source>
        <dbReference type="ARBA" id="ARBA00022679"/>
    </source>
</evidence>
<sequence length="705" mass="73295">MRSLREVPGRRAAPSEEAVACAARSRPPVAGVAAALLATGLAVKVAVVVDAADRWAALPQAISELTRLVVGVPVCAVAVLLLADRSGHRAGRMLMAAGAVWFVPSSVLDLVAFFGSTQEAVAAAMIPLGAVAVTVHPLTVLLFPLCFLPGLPSSRGWRFLVTATVAACAVYGAIWTLGTPGAAPFASPWAGTPAGRWAGRHLDLNQQGLVWVSRVVTVTVTADLARRLVAAPTAESRRVWTALALAYPACALLLLIDMWPHSWTSAVNAGWGNESWTMAAHALGGALWVAMVCLVVARGGVWRLERDTTHRLATAFVATTVAAAVVCTAALAWAGLPAGGGAAVPAAVAAALVAGWGARPVLNRASLAVERAFYGPRARPHEAMRALAVRLRQAPRPEEIPEQICRSVVEDLGLSGATVSADTRSGPRLLAAFGAAVAHPKQVFVLQHHGRQVGRLEVSRDGASTPAERDTDLLSLLADQAGPALAALQLGQEAQAARERLIVAREEERRRLRREIHDGLGPQLAAVQMRLGAAQACPAADPQHLRIAAEGLGEALAEVRRITAGLTPAMLAERGLLDATRTLAQRLSTADVQITVDAVPLPLPPLGPAVETAAYRIAAEAVTNAVRHSGARHVRIVFEATATTLAVAVVDDGTGLDTRAVPGTGLASVAERAEEIGGTSTLDTGPHGTTVTATLPTPSRKDDDD</sequence>
<feature type="transmembrane region" description="Helical" evidence="5">
    <location>
        <begin position="313"/>
        <end position="336"/>
    </location>
</feature>
<dbReference type="EMBL" id="BMSA01000053">
    <property type="protein sequence ID" value="GGT97369.1"/>
    <property type="molecule type" value="Genomic_DNA"/>
</dbReference>
<evidence type="ECO:0000256" key="3">
    <source>
        <dbReference type="ARBA" id="ARBA00023012"/>
    </source>
</evidence>
<dbReference type="GO" id="GO:0000155">
    <property type="term" value="F:phosphorelay sensor kinase activity"/>
    <property type="evidence" value="ECO:0007669"/>
    <property type="project" value="InterPro"/>
</dbReference>
<evidence type="ECO:0000256" key="5">
    <source>
        <dbReference type="SAM" id="Phobius"/>
    </source>
</evidence>
<evidence type="ECO:0000259" key="6">
    <source>
        <dbReference type="SMART" id="SM00387"/>
    </source>
</evidence>
<keyword evidence="1" id="KW-0808">Transferase</keyword>
<evidence type="ECO:0000256" key="4">
    <source>
        <dbReference type="SAM" id="MobiDB-lite"/>
    </source>
</evidence>
<dbReference type="InterPro" id="IPR050482">
    <property type="entry name" value="Sensor_HK_TwoCompSys"/>
</dbReference>
<keyword evidence="8" id="KW-1185">Reference proteome</keyword>
<name>A0A918HSG2_9ACTN</name>
<dbReference type="PANTHER" id="PTHR24421:SF62">
    <property type="entry name" value="SENSORY TRANSDUCTION HISTIDINE KINASE"/>
    <property type="match status" value="1"/>
</dbReference>
<proteinExistence type="predicted"/>
<dbReference type="CDD" id="cd16917">
    <property type="entry name" value="HATPase_UhpB-NarQ-NarX-like"/>
    <property type="match status" value="1"/>
</dbReference>
<dbReference type="Pfam" id="PF07730">
    <property type="entry name" value="HisKA_3"/>
    <property type="match status" value="1"/>
</dbReference>
<evidence type="ECO:0000313" key="7">
    <source>
        <dbReference type="EMBL" id="GGT97369.1"/>
    </source>
</evidence>
<feature type="transmembrane region" description="Helical" evidence="5">
    <location>
        <begin position="279"/>
        <end position="301"/>
    </location>
</feature>
<dbReference type="PANTHER" id="PTHR24421">
    <property type="entry name" value="NITRATE/NITRITE SENSOR PROTEIN NARX-RELATED"/>
    <property type="match status" value="1"/>
</dbReference>
<feature type="transmembrane region" description="Helical" evidence="5">
    <location>
        <begin position="120"/>
        <end position="147"/>
    </location>
</feature>
<evidence type="ECO:0000313" key="8">
    <source>
        <dbReference type="Proteomes" id="UP000646776"/>
    </source>
</evidence>
<feature type="compositionally biased region" description="Polar residues" evidence="4">
    <location>
        <begin position="678"/>
        <end position="697"/>
    </location>
</feature>
<keyword evidence="5" id="KW-0472">Membrane</keyword>
<evidence type="ECO:0000256" key="2">
    <source>
        <dbReference type="ARBA" id="ARBA00022777"/>
    </source>
</evidence>
<feature type="transmembrane region" description="Helical" evidence="5">
    <location>
        <begin position="238"/>
        <end position="259"/>
    </location>
</feature>
<dbReference type="AlphaFoldDB" id="A0A918HSG2"/>
<feature type="transmembrane region" description="Helical" evidence="5">
    <location>
        <begin position="61"/>
        <end position="82"/>
    </location>
</feature>
<keyword evidence="2" id="KW-0418">Kinase</keyword>
<reference evidence="7" key="2">
    <citation type="submission" date="2020-09" db="EMBL/GenBank/DDBJ databases">
        <authorList>
            <person name="Sun Q."/>
            <person name="Ohkuma M."/>
        </authorList>
    </citation>
    <scope>NUCLEOTIDE SEQUENCE</scope>
    <source>
        <strain evidence="7">JCM 4125</strain>
    </source>
</reference>
<feature type="transmembrane region" description="Helical" evidence="5">
    <location>
        <begin position="94"/>
        <end position="114"/>
    </location>
</feature>
<organism evidence="7 8">
    <name type="scientific">Streptomyces phaeofaciens</name>
    <dbReference type="NCBI Taxonomy" id="68254"/>
    <lineage>
        <taxon>Bacteria</taxon>
        <taxon>Bacillati</taxon>
        <taxon>Actinomycetota</taxon>
        <taxon>Actinomycetes</taxon>
        <taxon>Kitasatosporales</taxon>
        <taxon>Streptomycetaceae</taxon>
        <taxon>Streptomyces</taxon>
    </lineage>
</organism>
<dbReference type="Pfam" id="PF02518">
    <property type="entry name" value="HATPase_c"/>
    <property type="match status" value="1"/>
</dbReference>
<feature type="transmembrane region" description="Helical" evidence="5">
    <location>
        <begin position="159"/>
        <end position="178"/>
    </location>
</feature>
<dbReference type="InterPro" id="IPR011712">
    <property type="entry name" value="Sig_transdc_His_kin_sub3_dim/P"/>
</dbReference>
<comment type="caution">
    <text evidence="7">The sequence shown here is derived from an EMBL/GenBank/DDBJ whole genome shotgun (WGS) entry which is preliminary data.</text>
</comment>
<feature type="domain" description="Histidine kinase/HSP90-like ATPase" evidence="6">
    <location>
        <begin position="609"/>
        <end position="699"/>
    </location>
</feature>
<reference evidence="7" key="1">
    <citation type="journal article" date="2014" name="Int. J. Syst. Evol. Microbiol.">
        <title>Complete genome sequence of Corynebacterium casei LMG S-19264T (=DSM 44701T), isolated from a smear-ripened cheese.</title>
        <authorList>
            <consortium name="US DOE Joint Genome Institute (JGI-PGF)"/>
            <person name="Walter F."/>
            <person name="Albersmeier A."/>
            <person name="Kalinowski J."/>
            <person name="Ruckert C."/>
        </authorList>
    </citation>
    <scope>NUCLEOTIDE SEQUENCE</scope>
    <source>
        <strain evidence="7">JCM 4125</strain>
    </source>
</reference>
<dbReference type="SMART" id="SM00387">
    <property type="entry name" value="HATPase_c"/>
    <property type="match status" value="1"/>
</dbReference>
<accession>A0A918HSG2</accession>
<feature type="region of interest" description="Disordered" evidence="4">
    <location>
        <begin position="677"/>
        <end position="705"/>
    </location>
</feature>
<feature type="transmembrane region" description="Helical" evidence="5">
    <location>
        <begin position="208"/>
        <end position="226"/>
    </location>
</feature>
<keyword evidence="5" id="KW-1133">Transmembrane helix</keyword>
<protein>
    <recommendedName>
        <fullName evidence="6">Histidine kinase/HSP90-like ATPase domain-containing protein</fullName>
    </recommendedName>
</protein>
<feature type="transmembrane region" description="Helical" evidence="5">
    <location>
        <begin position="29"/>
        <end position="49"/>
    </location>
</feature>